<dbReference type="SUPFAM" id="SSF48452">
    <property type="entry name" value="TPR-like"/>
    <property type="match status" value="1"/>
</dbReference>
<organism evidence="2 3">
    <name type="scientific">Erwinia mallotivora</name>
    <dbReference type="NCBI Taxonomy" id="69222"/>
    <lineage>
        <taxon>Bacteria</taxon>
        <taxon>Pseudomonadati</taxon>
        <taxon>Pseudomonadota</taxon>
        <taxon>Gammaproteobacteria</taxon>
        <taxon>Enterobacterales</taxon>
        <taxon>Erwiniaceae</taxon>
        <taxon>Erwinia</taxon>
    </lineage>
</organism>
<proteinExistence type="predicted"/>
<dbReference type="AlphaFoldDB" id="A0A014M4Y5"/>
<comment type="caution">
    <text evidence="2">The sequence shown here is derived from an EMBL/GenBank/DDBJ whole genome shotgun (WGS) entry which is preliminary data.</text>
</comment>
<reference evidence="2 3" key="1">
    <citation type="submission" date="2014-02" db="EMBL/GenBank/DDBJ databases">
        <title>Draft genome of Erwinia mallotivora strain BT-MARDI, a papaya dieback pathogen.</title>
        <authorList>
            <person name="Redzuan R."/>
            <person name="Abu Bakar N."/>
            <person name="Badrun R."/>
            <person name="Mohd Raih M.F."/>
            <person name="Rozano L."/>
            <person name="Mat Amin N."/>
        </authorList>
    </citation>
    <scope>NUCLEOTIDE SEQUENCE [LARGE SCALE GENOMIC DNA]</scope>
    <source>
        <strain evidence="2 3">BT-MARDI</strain>
    </source>
</reference>
<protein>
    <submittedName>
        <fullName evidence="2">Uncharacterized protein</fullName>
    </submittedName>
</protein>
<dbReference type="STRING" id="69222.BG55_03095"/>
<sequence>MKVSALSKRKSASLCFVVMGFGKKTDFRSGKLLNLDATYNEIIKPAVEELNIKCVRADEVSHSAIIDVEMYRLLLSADIVIADISTSNANAIYELGVRHALKKGTTIVMSEKSGILHFDLNHVATVEYEHLGEDIGCSEARKIKEKLKNLITSAMSESRTDSPVYTFLPDLNTPMLTVKQITEIVRDSDDAENEWKRIFNKAEESIKTGSFTEAKEYYRKALEIRPGDEYLIQRLTLCTYKEKSDSKSRVMCCMEAMVILSQLSPEESNDPETTGMAGAINKYIWHDTKDISFLNKAIEFYNRGYTIKKDYYNGENLALCFHEKSVQLRNAGEKNSRDVIFNEMSAAQIFQAVFATTEEIIESENFHERNDKKWVYATAAKSAAYLGLKVKEEDYRRKFTSLSDKSWDLDSFNENKMESNK</sequence>
<keyword evidence="3" id="KW-1185">Reference proteome</keyword>
<dbReference type="PATRIC" id="fig|69222.5.peg.648"/>
<dbReference type="PROSITE" id="PS50005">
    <property type="entry name" value="TPR"/>
    <property type="match status" value="1"/>
</dbReference>
<dbReference type="Gene3D" id="1.25.40.10">
    <property type="entry name" value="Tetratricopeptide repeat domain"/>
    <property type="match status" value="1"/>
</dbReference>
<feature type="repeat" description="TPR" evidence="1">
    <location>
        <begin position="195"/>
        <end position="228"/>
    </location>
</feature>
<accession>A0A014M4Y5</accession>
<evidence type="ECO:0000256" key="1">
    <source>
        <dbReference type="PROSITE-ProRule" id="PRU00339"/>
    </source>
</evidence>
<name>A0A014M4Y5_9GAMM</name>
<gene>
    <name evidence="2" type="ORF">BG55_03095</name>
</gene>
<keyword evidence="1" id="KW-0802">TPR repeat</keyword>
<dbReference type="Pfam" id="PF20308">
    <property type="entry name" value="TPR-S"/>
    <property type="match status" value="1"/>
</dbReference>
<evidence type="ECO:0000313" key="3">
    <source>
        <dbReference type="Proteomes" id="UP000019918"/>
    </source>
</evidence>
<dbReference type="InterPro" id="IPR046880">
    <property type="entry name" value="TPR-S"/>
</dbReference>
<dbReference type="Proteomes" id="UP000019918">
    <property type="component" value="Unassembled WGS sequence"/>
</dbReference>
<dbReference type="InterPro" id="IPR019734">
    <property type="entry name" value="TPR_rpt"/>
</dbReference>
<evidence type="ECO:0000313" key="2">
    <source>
        <dbReference type="EMBL" id="EXU76886.1"/>
    </source>
</evidence>
<dbReference type="InterPro" id="IPR011990">
    <property type="entry name" value="TPR-like_helical_dom_sf"/>
</dbReference>
<dbReference type="EMBL" id="JFHN01000021">
    <property type="protein sequence ID" value="EXU76886.1"/>
    <property type="molecule type" value="Genomic_DNA"/>
</dbReference>
<dbReference type="SMART" id="SM00028">
    <property type="entry name" value="TPR"/>
    <property type="match status" value="1"/>
</dbReference>